<dbReference type="Pfam" id="PF00583">
    <property type="entry name" value="Acetyltransf_1"/>
    <property type="match status" value="1"/>
</dbReference>
<protein>
    <submittedName>
        <fullName evidence="4">GNAT family N-acetyltransferase</fullName>
    </submittedName>
</protein>
<keyword evidence="5" id="KW-1185">Reference proteome</keyword>
<feature type="domain" description="N-acetyltransferase" evidence="3">
    <location>
        <begin position="1"/>
        <end position="103"/>
    </location>
</feature>
<dbReference type="SUPFAM" id="SSF55729">
    <property type="entry name" value="Acyl-CoA N-acyltransferases (Nat)"/>
    <property type="match status" value="1"/>
</dbReference>
<dbReference type="PANTHER" id="PTHR43420:SF47">
    <property type="entry name" value="N-ACETYLTRANSFERASE DOMAIN-CONTAINING PROTEIN"/>
    <property type="match status" value="1"/>
</dbReference>
<dbReference type="InterPro" id="IPR000182">
    <property type="entry name" value="GNAT_dom"/>
</dbReference>
<dbReference type="CDD" id="cd04301">
    <property type="entry name" value="NAT_SF"/>
    <property type="match status" value="1"/>
</dbReference>
<organism evidence="4 5">
    <name type="scientific">Ferviditalea candida</name>
    <dbReference type="NCBI Taxonomy" id="3108399"/>
    <lineage>
        <taxon>Bacteria</taxon>
        <taxon>Bacillati</taxon>
        <taxon>Bacillota</taxon>
        <taxon>Bacilli</taxon>
        <taxon>Bacillales</taxon>
        <taxon>Paenibacillaceae</taxon>
        <taxon>Ferviditalea</taxon>
    </lineage>
</organism>
<accession>A0ABU5ZN48</accession>
<dbReference type="PROSITE" id="PS51186">
    <property type="entry name" value="GNAT"/>
    <property type="match status" value="1"/>
</dbReference>
<evidence type="ECO:0000313" key="4">
    <source>
        <dbReference type="EMBL" id="MEB3103913.1"/>
    </source>
</evidence>
<reference evidence="4" key="1">
    <citation type="submission" date="2023-12" db="EMBL/GenBank/DDBJ databases">
        <title>Fervidustalea candida gen. nov., sp. nov., a novel member of the family Paenibacillaceae isolated from a geothermal area.</title>
        <authorList>
            <person name="Li W.-J."/>
            <person name="Jiao J.-Y."/>
            <person name="Chen Y."/>
        </authorList>
    </citation>
    <scope>NUCLEOTIDE SEQUENCE</scope>
    <source>
        <strain evidence="4">SYSU GA230002</strain>
    </source>
</reference>
<keyword evidence="1" id="KW-0808">Transferase</keyword>
<dbReference type="Proteomes" id="UP001310386">
    <property type="component" value="Unassembled WGS sequence"/>
</dbReference>
<dbReference type="InterPro" id="IPR050680">
    <property type="entry name" value="YpeA/RimI_acetyltransf"/>
</dbReference>
<sequence length="107" mass="12743">MVCGSEWQNDWRYRNRWTFGTKGPIKMVHHPEFRGIGLGRTLLNEAMQYCKEKGYRHVFLETTEDQKTAIKMYMKAGFRKIAEHGSNTWGKKLIEQTYELNLQGRER</sequence>
<name>A0ABU5ZN48_9BACL</name>
<keyword evidence="2" id="KW-0012">Acyltransferase</keyword>
<evidence type="ECO:0000259" key="3">
    <source>
        <dbReference type="PROSITE" id="PS51186"/>
    </source>
</evidence>
<dbReference type="RefSeq" id="WP_371756040.1">
    <property type="nucleotide sequence ID" value="NZ_JAYJLD010000058.1"/>
</dbReference>
<comment type="caution">
    <text evidence="4">The sequence shown here is derived from an EMBL/GenBank/DDBJ whole genome shotgun (WGS) entry which is preliminary data.</text>
</comment>
<dbReference type="Gene3D" id="3.40.630.30">
    <property type="match status" value="1"/>
</dbReference>
<evidence type="ECO:0000256" key="1">
    <source>
        <dbReference type="ARBA" id="ARBA00022679"/>
    </source>
</evidence>
<evidence type="ECO:0000313" key="5">
    <source>
        <dbReference type="Proteomes" id="UP001310386"/>
    </source>
</evidence>
<dbReference type="InterPro" id="IPR016181">
    <property type="entry name" value="Acyl_CoA_acyltransferase"/>
</dbReference>
<evidence type="ECO:0000256" key="2">
    <source>
        <dbReference type="ARBA" id="ARBA00023315"/>
    </source>
</evidence>
<proteinExistence type="predicted"/>
<dbReference type="PANTHER" id="PTHR43420">
    <property type="entry name" value="ACETYLTRANSFERASE"/>
    <property type="match status" value="1"/>
</dbReference>
<gene>
    <name evidence="4" type="ORF">VF724_20050</name>
</gene>
<dbReference type="EMBL" id="JAYJLD010000058">
    <property type="protein sequence ID" value="MEB3103913.1"/>
    <property type="molecule type" value="Genomic_DNA"/>
</dbReference>